<evidence type="ECO:0000313" key="1">
    <source>
        <dbReference type="EMBL" id="GGB60445.1"/>
    </source>
</evidence>
<gene>
    <name evidence="1" type="ORF">GCM10011503_06160</name>
</gene>
<comment type="caution">
    <text evidence="1">The sequence shown here is derived from an EMBL/GenBank/DDBJ whole genome shotgun (WGS) entry which is preliminary data.</text>
</comment>
<keyword evidence="2" id="KW-1185">Reference proteome</keyword>
<sequence length="85" mass="9977">MSRHQRINKTRQIITRKITPGQVYIDKQVFAEAILAPQRERFTRPDQHVRSKRGITNARVPHMMLRRLSIPSGKRFKASNITGRQ</sequence>
<dbReference type="EMBL" id="BMKF01000001">
    <property type="protein sequence ID" value="GGB60445.1"/>
    <property type="molecule type" value="Genomic_DNA"/>
</dbReference>
<name>A0ABQ1J5B2_9PROT</name>
<organism evidence="1 2">
    <name type="scientific">Henriciella pelagia</name>
    <dbReference type="NCBI Taxonomy" id="1977912"/>
    <lineage>
        <taxon>Bacteria</taxon>
        <taxon>Pseudomonadati</taxon>
        <taxon>Pseudomonadota</taxon>
        <taxon>Alphaproteobacteria</taxon>
        <taxon>Hyphomonadales</taxon>
        <taxon>Hyphomonadaceae</taxon>
        <taxon>Henriciella</taxon>
    </lineage>
</organism>
<proteinExistence type="predicted"/>
<evidence type="ECO:0000313" key="2">
    <source>
        <dbReference type="Proteomes" id="UP000628854"/>
    </source>
</evidence>
<dbReference type="Proteomes" id="UP000628854">
    <property type="component" value="Unassembled WGS sequence"/>
</dbReference>
<protein>
    <submittedName>
        <fullName evidence="1">Uncharacterized protein</fullName>
    </submittedName>
</protein>
<accession>A0ABQ1J5B2</accession>
<reference evidence="2" key="1">
    <citation type="journal article" date="2019" name="Int. J. Syst. Evol. Microbiol.">
        <title>The Global Catalogue of Microorganisms (GCM) 10K type strain sequencing project: providing services to taxonomists for standard genome sequencing and annotation.</title>
        <authorList>
            <consortium name="The Broad Institute Genomics Platform"/>
            <consortium name="The Broad Institute Genome Sequencing Center for Infectious Disease"/>
            <person name="Wu L."/>
            <person name="Ma J."/>
        </authorList>
    </citation>
    <scope>NUCLEOTIDE SEQUENCE [LARGE SCALE GENOMIC DNA]</scope>
    <source>
        <strain evidence="2">CGMCC 1.15928</strain>
    </source>
</reference>